<evidence type="ECO:0000256" key="1">
    <source>
        <dbReference type="SAM" id="MobiDB-lite"/>
    </source>
</evidence>
<sequence length="320" mass="33551">MSRWRPSVPALRPRARGEAGHGGRPRARVLVDADVPEALAVCAGDPVASTLAAARLAVAQHAGLHAAGGQAWGFPAAGPLEAVCWAGANLVPVVPASLDASRARAAVTAFAELARHAGRRSSSVVGERDAVLALWELLAPHWPSPREIRANQPSLAIDREPDVAPDPGVRRSVPAEVPVVLPACVRMFTEEVGYSPVEGGGRAYEERVRSLVLAGRSFVRLAGGDGAPHVVFKAELGAVTPLVAQVQGVWVDPRYRGQGLAAPGMAAVVHLARQGAPAEAARRAGPPVVSLYVNDYNTRALATYRRVGFEQVGTYATVLF</sequence>
<dbReference type="SUPFAM" id="SSF55729">
    <property type="entry name" value="Acyl-CoA N-acyltransferases (Nat)"/>
    <property type="match status" value="1"/>
</dbReference>
<feature type="region of interest" description="Disordered" evidence="1">
    <location>
        <begin position="1"/>
        <end position="24"/>
    </location>
</feature>
<organism evidence="3 4">
    <name type="scientific">Cellulosimicrobium funkei</name>
    <dbReference type="NCBI Taxonomy" id="264251"/>
    <lineage>
        <taxon>Bacteria</taxon>
        <taxon>Bacillati</taxon>
        <taxon>Actinomycetota</taxon>
        <taxon>Actinomycetes</taxon>
        <taxon>Micrococcales</taxon>
        <taxon>Promicromonosporaceae</taxon>
        <taxon>Cellulosimicrobium</taxon>
    </lineage>
</organism>
<gene>
    <name evidence="3" type="ORF">FB00_09710</name>
</gene>
<keyword evidence="3" id="KW-0808">Transferase</keyword>
<accession>A0A0H2KN96</accession>
<reference evidence="3 4" key="1">
    <citation type="submission" date="2014-05" db="EMBL/GenBank/DDBJ databases">
        <title>Cellulosimicrobium funkei U11 genome.</title>
        <authorList>
            <person name="Hu C."/>
            <person name="Gong Y."/>
            <person name="Wan W."/>
            <person name="Jiang M."/>
        </authorList>
    </citation>
    <scope>NUCLEOTIDE SEQUENCE [LARGE SCALE GENOMIC DNA]</scope>
    <source>
        <strain evidence="3 4">U11</strain>
    </source>
</reference>
<dbReference type="PATRIC" id="fig|264251.5.peg.1976"/>
<keyword evidence="4" id="KW-1185">Reference proteome</keyword>
<dbReference type="STRING" id="264251.FB00_09710"/>
<dbReference type="InterPro" id="IPR025289">
    <property type="entry name" value="DUF4081"/>
</dbReference>
<dbReference type="InterPro" id="IPR000182">
    <property type="entry name" value="GNAT_dom"/>
</dbReference>
<dbReference type="RefSeq" id="WP_082141166.1">
    <property type="nucleotide sequence ID" value="NZ_JNBQ01000008.1"/>
</dbReference>
<evidence type="ECO:0000313" key="3">
    <source>
        <dbReference type="EMBL" id="KLN34971.1"/>
    </source>
</evidence>
<dbReference type="EMBL" id="JNBQ01000008">
    <property type="protein sequence ID" value="KLN34971.1"/>
    <property type="molecule type" value="Genomic_DNA"/>
</dbReference>
<evidence type="ECO:0000313" key="4">
    <source>
        <dbReference type="Proteomes" id="UP000035265"/>
    </source>
</evidence>
<dbReference type="AlphaFoldDB" id="A0A0H2KN96"/>
<dbReference type="InterPro" id="IPR016794">
    <property type="entry name" value="UCP21603_acetyltransf"/>
</dbReference>
<dbReference type="InterPro" id="IPR016181">
    <property type="entry name" value="Acyl_CoA_acyltransferase"/>
</dbReference>
<dbReference type="PROSITE" id="PS51186">
    <property type="entry name" value="GNAT"/>
    <property type="match status" value="1"/>
</dbReference>
<dbReference type="GO" id="GO:0016747">
    <property type="term" value="F:acyltransferase activity, transferring groups other than amino-acyl groups"/>
    <property type="evidence" value="ECO:0007669"/>
    <property type="project" value="InterPro"/>
</dbReference>
<evidence type="ECO:0000259" key="2">
    <source>
        <dbReference type="PROSITE" id="PS51186"/>
    </source>
</evidence>
<dbReference type="Pfam" id="PF13312">
    <property type="entry name" value="DUF4081"/>
    <property type="match status" value="1"/>
</dbReference>
<protein>
    <submittedName>
        <fullName evidence="3">GCN5 family acetyltransferase</fullName>
    </submittedName>
</protein>
<dbReference type="Pfam" id="PF00583">
    <property type="entry name" value="Acetyltransf_1"/>
    <property type="match status" value="1"/>
</dbReference>
<comment type="caution">
    <text evidence="3">The sequence shown here is derived from an EMBL/GenBank/DDBJ whole genome shotgun (WGS) entry which is preliminary data.</text>
</comment>
<name>A0A0H2KN96_9MICO</name>
<feature type="domain" description="N-acetyltransferase" evidence="2">
    <location>
        <begin position="171"/>
        <end position="320"/>
    </location>
</feature>
<dbReference type="PIRSF" id="PIRSF021603">
    <property type="entry name" value="UCP21603_acetyltransf"/>
    <property type="match status" value="1"/>
</dbReference>
<proteinExistence type="predicted"/>
<dbReference type="Proteomes" id="UP000035265">
    <property type="component" value="Unassembled WGS sequence"/>
</dbReference>
<dbReference type="Gene3D" id="3.40.630.30">
    <property type="match status" value="1"/>
</dbReference>